<gene>
    <name evidence="1" type="ORF">rsdtw13_06090</name>
</gene>
<proteinExistence type="predicted"/>
<name>A0ACB5R8J3_9CLOT</name>
<reference evidence="1" key="1">
    <citation type="journal article" date="2025" name="Int. J. Syst. Evol. Microbiol.">
        <title>Inconstantimicrobium mannanitabidum sp. nov., a novel member of the family Clostridiaceae isolated from anoxic soil under the treatment of reductive soil disinfestation.</title>
        <authorList>
            <person name="Ueki A."/>
            <person name="Tonouchi A."/>
            <person name="Honma S."/>
            <person name="Kaku N."/>
            <person name="Ueki K."/>
        </authorList>
    </citation>
    <scope>NUCLEOTIDE SEQUENCE</scope>
    <source>
        <strain evidence="1">TW13</strain>
    </source>
</reference>
<organism evidence="1 2">
    <name type="scientific">Inconstantimicrobium mannanitabidum</name>
    <dbReference type="NCBI Taxonomy" id="1604901"/>
    <lineage>
        <taxon>Bacteria</taxon>
        <taxon>Bacillati</taxon>
        <taxon>Bacillota</taxon>
        <taxon>Clostridia</taxon>
        <taxon>Eubacteriales</taxon>
        <taxon>Clostridiaceae</taxon>
        <taxon>Inconstantimicrobium</taxon>
    </lineage>
</organism>
<evidence type="ECO:0000313" key="1">
    <source>
        <dbReference type="EMBL" id="GKX65351.1"/>
    </source>
</evidence>
<accession>A0ACB5R8J3</accession>
<keyword evidence="2" id="KW-1185">Reference proteome</keyword>
<protein>
    <submittedName>
        <fullName evidence="1">LD-carboxypeptidase</fullName>
    </submittedName>
</protein>
<evidence type="ECO:0000313" key="2">
    <source>
        <dbReference type="Proteomes" id="UP001058074"/>
    </source>
</evidence>
<comment type="caution">
    <text evidence="1">The sequence shown here is derived from an EMBL/GenBank/DDBJ whole genome shotgun (WGS) entry which is preliminary data.</text>
</comment>
<dbReference type="Proteomes" id="UP001058074">
    <property type="component" value="Unassembled WGS sequence"/>
</dbReference>
<sequence>MLLKAGEQIAIVGCSNAQLTSYKKRINELLETIKSLGLIPVCSNHIFEKYSVFSGTGKERADALMNFYIDDNIKAIFDISGGDVANEVLEYLDFDVIFNHYKPFFGYSDLTTIINSIYAMTGSTSYLYQIRNLIYNHKTQQIEWFSNSLLNNKDDLYDIKYKFLRGNSMEGIVIGGNIRCFLKLAGTPYMPNFDDKILLLEGYGGEVALMTTYLSQLKLMGAFKKIKGILLGTFTEMEQNNITPTMEELVLNITENENLPIVKTYDIGHGTDSKCIRVGEYLSLDC</sequence>
<dbReference type="EMBL" id="BROD01000001">
    <property type="protein sequence ID" value="GKX65351.1"/>
    <property type="molecule type" value="Genomic_DNA"/>
</dbReference>